<dbReference type="PDB" id="7P8Z">
    <property type="method" value="X-ray"/>
    <property type="resolution" value="1.67 A"/>
    <property type="chains" value="A/B/C/D=21-139"/>
</dbReference>
<dbReference type="PDB" id="7P8Y">
    <property type="method" value="X-ray"/>
    <property type="resolution" value="2.18 A"/>
    <property type="chains" value="A/B/C/D=21-139"/>
</dbReference>
<evidence type="ECO:0000313" key="1">
    <source>
        <dbReference type="EMBL" id="RJQ46197.1"/>
    </source>
</evidence>
<reference evidence="1" key="2">
    <citation type="submission" date="2018-03" db="EMBL/GenBank/DDBJ databases">
        <authorList>
            <person name="Moore K."/>
            <person name="Momper L."/>
        </authorList>
    </citation>
    <scope>NUCLEOTIDE SEQUENCE</scope>
    <source>
        <strain evidence="1">SURF_13</strain>
    </source>
</reference>
<feature type="binding site" evidence="2 4">
    <location>
        <position position="99"/>
    </location>
    <ligand>
        <name>biotin</name>
        <dbReference type="ChEBI" id="CHEBI:57586"/>
    </ligand>
</feature>
<reference evidence="1" key="1">
    <citation type="journal article" date="2017" name="ISME J.">
        <title>Energy and carbon metabolisms in a deep terrestrial subsurface fluid microbial community.</title>
        <authorList>
            <person name="Momper L."/>
            <person name="Jungbluth S.P."/>
            <person name="Lee M.D."/>
            <person name="Amend J.P."/>
        </authorList>
    </citation>
    <scope>NUCLEOTIDE SEQUENCE</scope>
    <source>
        <strain evidence="1">SURF_13</strain>
    </source>
</reference>
<organism evidence="1">
    <name type="scientific">Gammaproteobacteria bacterium</name>
    <dbReference type="NCBI Taxonomy" id="1913989"/>
    <lineage>
        <taxon>Bacteria</taxon>
        <taxon>Pseudomonadati</taxon>
        <taxon>Pseudomonadota</taxon>
        <taxon>Gammaproteobacteria</taxon>
    </lineage>
</organism>
<comment type="caution">
    <text evidence="1">The sequence shown here is derived from an EMBL/GenBank/DDBJ whole genome shotgun (WGS) entry which is preliminary data.</text>
</comment>
<evidence type="ECO:0007829" key="2">
    <source>
        <dbReference type="PDB" id="7OUQ"/>
    </source>
</evidence>
<proteinExistence type="evidence at protein level"/>
<keyword evidence="2 3" id="KW-0002">3D-structure</keyword>
<evidence type="ECO:0007829" key="3">
    <source>
        <dbReference type="PDB" id="7OUR"/>
    </source>
</evidence>
<dbReference type="EMBL" id="QZKM01000042">
    <property type="protein sequence ID" value="RJQ46197.1"/>
    <property type="molecule type" value="Genomic_DNA"/>
</dbReference>
<reference evidence="2 3" key="3">
    <citation type="journal article" date="2022" name="FEBS J.">
        <title>Wilavidin - a novel member of the avidin family that forms unique biotin-binding hexamers.</title>
        <authorList>
            <person name="Avraham O."/>
            <person name="Bayer E.A."/>
            <person name="Livnah O."/>
        </authorList>
    </citation>
    <scope>X-RAY CRYSTALLOGRAPHY (1.67 ANGSTROMS) OF 21-139 IN COMPLEX WITH BIOTIN</scope>
    <scope>DISULFIDE BONDS</scope>
</reference>
<dbReference type="PDB" id="7OUR">
    <property type="method" value="X-ray"/>
    <property type="resolution" value="1.95 A"/>
    <property type="chains" value="A/B/C/D/E/F=21-150"/>
</dbReference>
<dbReference type="PDB" id="7OUQ">
    <property type="method" value="X-ray"/>
    <property type="resolution" value="2.63 A"/>
    <property type="chains" value="A/B=21-150"/>
</dbReference>
<accession>A0ACD6BAI1</accession>
<protein>
    <submittedName>
        <fullName evidence="1">Uncharacterized protein</fullName>
    </submittedName>
</protein>
<feature type="binding site" evidence="2 4">
    <location>
        <position position="61"/>
    </location>
    <ligand>
        <name>biotin</name>
        <dbReference type="ChEBI" id="CHEBI:57586"/>
    </ligand>
</feature>
<feature type="binding site" evidence="2 4">
    <location>
        <position position="38"/>
    </location>
    <ligand>
        <name>biotin</name>
        <dbReference type="ChEBI" id="CHEBI:57586"/>
    </ligand>
</feature>
<feature type="binding site" evidence="2 4">
    <location>
        <position position="42"/>
    </location>
    <ligand>
        <name>biotin</name>
        <dbReference type="ChEBI" id="CHEBI:57586"/>
    </ligand>
</feature>
<gene>
    <name evidence="1" type="ORF">C4528_07355</name>
</gene>
<feature type="binding site" evidence="2 4">
    <location>
        <position position="101"/>
    </location>
    <ligand>
        <name>biotin</name>
        <dbReference type="ChEBI" id="CHEBI:57586"/>
    </ligand>
</feature>
<evidence type="ECO:0007829" key="4">
    <source>
        <dbReference type="PDB" id="7P8Z"/>
    </source>
</evidence>
<feature type="binding site" evidence="2 4">
    <location>
        <position position="59"/>
    </location>
    <ligand>
        <name>biotin</name>
        <dbReference type="ChEBI" id="CHEBI:57586"/>
    </ligand>
</feature>
<sequence>MINFRAWIPVFFLAFCINSALAKDATQGGVQALSAWTNQSGSTLYIQSVDPSGSLSGYYINRAAGYGCQNTPYPVTGWVYGTAITFTVLWENATESCNSITAWTGFYYQGQITTLWQLVINGSTSTGQIISGEDIFKPSQQKKSKTLKGK</sequence>
<feature type="binding site" evidence="2 4">
    <location>
        <position position="134"/>
    </location>
    <ligand>
        <name>biotin</name>
        <dbReference type="ChEBI" id="CHEBI:57586"/>
    </ligand>
</feature>
<feature type="binding site" evidence="2 4">
    <location>
        <position position="67"/>
    </location>
    <ligand>
        <name>biotin</name>
        <dbReference type="ChEBI" id="CHEBI:57586"/>
    </ligand>
</feature>
<name>A0ACD6BAI1_9GAMM</name>
<accession>A0A3A4VWA2</accession>
<feature type="disulfide bond" evidence="2 3">
    <location>
        <begin position="68"/>
        <end position="97"/>
    </location>
</feature>